<feature type="region of interest" description="Disordered" evidence="1">
    <location>
        <begin position="521"/>
        <end position="543"/>
    </location>
</feature>
<keyword evidence="2" id="KW-0812">Transmembrane</keyword>
<keyword evidence="2" id="KW-1133">Transmembrane helix</keyword>
<evidence type="ECO:0000256" key="2">
    <source>
        <dbReference type="SAM" id="Phobius"/>
    </source>
</evidence>
<comment type="caution">
    <text evidence="5">The sequence shown here is derived from an EMBL/GenBank/DDBJ whole genome shotgun (WGS) entry which is preliminary data.</text>
</comment>
<dbReference type="CDD" id="cd01949">
    <property type="entry name" value="GGDEF"/>
    <property type="match status" value="1"/>
</dbReference>
<dbReference type="InterPro" id="IPR000160">
    <property type="entry name" value="GGDEF_dom"/>
</dbReference>
<keyword evidence="2" id="KW-0472">Membrane</keyword>
<feature type="domain" description="EAL" evidence="3">
    <location>
        <begin position="273"/>
        <end position="523"/>
    </location>
</feature>
<dbReference type="SMART" id="SM00267">
    <property type="entry name" value="GGDEF"/>
    <property type="match status" value="1"/>
</dbReference>
<dbReference type="PROSITE" id="PS50883">
    <property type="entry name" value="EAL"/>
    <property type="match status" value="1"/>
</dbReference>
<gene>
    <name evidence="5" type="ORF">KTQ36_04780</name>
</gene>
<name>A0ABS6V5Z1_9SPHN</name>
<dbReference type="SMART" id="SM00052">
    <property type="entry name" value="EAL"/>
    <property type="match status" value="1"/>
</dbReference>
<evidence type="ECO:0000259" key="4">
    <source>
        <dbReference type="PROSITE" id="PS50887"/>
    </source>
</evidence>
<dbReference type="RefSeq" id="WP_218632581.1">
    <property type="nucleotide sequence ID" value="NZ_JAHVAH010000001.1"/>
</dbReference>
<dbReference type="Pfam" id="PF00563">
    <property type="entry name" value="EAL"/>
    <property type="match status" value="1"/>
</dbReference>
<feature type="transmembrane region" description="Helical" evidence="2">
    <location>
        <begin position="23"/>
        <end position="40"/>
    </location>
</feature>
<dbReference type="Proteomes" id="UP000698028">
    <property type="component" value="Unassembled WGS sequence"/>
</dbReference>
<dbReference type="PANTHER" id="PTHR44757">
    <property type="entry name" value="DIGUANYLATE CYCLASE DGCP"/>
    <property type="match status" value="1"/>
</dbReference>
<keyword evidence="6" id="KW-1185">Reference proteome</keyword>
<proteinExistence type="predicted"/>
<dbReference type="EMBL" id="JAHVAH010000001">
    <property type="protein sequence ID" value="MBW0144607.1"/>
    <property type="molecule type" value="Genomic_DNA"/>
</dbReference>
<sequence length="543" mass="60023">MTEFTPSALLKGLIGSARLRRDLLVLPILVSAVGLLIWNGSGFYDTFLNAGEEFTDDLKIASTTLTLNVALILFGWRYYVDVQQEVQRRKESEERAAKIASTDGMTGLLNRKGFAEAGERFRDLAIERGLELVIMSIRLYRFKLVNDRHGYDVGDEVLRRIAKDLDESVGDSGAVARVAGDEFAVITMRAAGRNERVDALAEALLEIAVRPMLIDDNMIHVGAFVGVASAPANDVVVRDLLRRADIAEAEGRASRIARPVWFDERMERELLAYGEVEQGIRVGLENSQFKPFFEPQVDLETGDVLGFEVLARWEHPLLGLIGPTRFIPVAEENGLIEALSEQVMTKALTEAMTWERTVDISVNISPTQLNDSWLAQKLVRILTETGFPADRLIVEITESSLFADPELAKSIVASLKNQGVRVSLDDFGTGYSSLAHLRALPFDMIKIDRSFVAGINRDRESEAIIRAVTTLASALDIPVTVEGVETARAHTKLLELECQVGQGWFFGKPMSGDQAAQLVRLRDPKASDLPTETEEPTPTRRAG</sequence>
<dbReference type="Pfam" id="PF00990">
    <property type="entry name" value="GGDEF"/>
    <property type="match status" value="1"/>
</dbReference>
<evidence type="ECO:0000259" key="3">
    <source>
        <dbReference type="PROSITE" id="PS50883"/>
    </source>
</evidence>
<accession>A0ABS6V5Z1</accession>
<dbReference type="InterPro" id="IPR052155">
    <property type="entry name" value="Biofilm_reg_signaling"/>
</dbReference>
<dbReference type="PROSITE" id="PS50887">
    <property type="entry name" value="GGDEF"/>
    <property type="match status" value="1"/>
</dbReference>
<reference evidence="5 6" key="1">
    <citation type="submission" date="2021-07" db="EMBL/GenBank/DDBJ databases">
        <title>The draft genome sequence of Sphingomicrobium sp. B8.</title>
        <authorList>
            <person name="Mu L."/>
        </authorList>
    </citation>
    <scope>NUCLEOTIDE SEQUENCE [LARGE SCALE GENOMIC DNA]</scope>
    <source>
        <strain evidence="5 6">B8</strain>
    </source>
</reference>
<feature type="transmembrane region" description="Helical" evidence="2">
    <location>
        <begin position="60"/>
        <end position="80"/>
    </location>
</feature>
<dbReference type="NCBIfam" id="TIGR00254">
    <property type="entry name" value="GGDEF"/>
    <property type="match status" value="1"/>
</dbReference>
<organism evidence="5 6">
    <name type="scientific">Sphingomicrobium clamense</name>
    <dbReference type="NCBI Taxonomy" id="2851013"/>
    <lineage>
        <taxon>Bacteria</taxon>
        <taxon>Pseudomonadati</taxon>
        <taxon>Pseudomonadota</taxon>
        <taxon>Alphaproteobacteria</taxon>
        <taxon>Sphingomonadales</taxon>
        <taxon>Sphingomonadaceae</taxon>
        <taxon>Sphingomicrobium</taxon>
    </lineage>
</organism>
<evidence type="ECO:0000313" key="6">
    <source>
        <dbReference type="Proteomes" id="UP000698028"/>
    </source>
</evidence>
<dbReference type="InterPro" id="IPR001633">
    <property type="entry name" value="EAL_dom"/>
</dbReference>
<dbReference type="PANTHER" id="PTHR44757:SF2">
    <property type="entry name" value="BIOFILM ARCHITECTURE MAINTENANCE PROTEIN MBAA"/>
    <property type="match status" value="1"/>
</dbReference>
<evidence type="ECO:0000256" key="1">
    <source>
        <dbReference type="SAM" id="MobiDB-lite"/>
    </source>
</evidence>
<dbReference type="CDD" id="cd01948">
    <property type="entry name" value="EAL"/>
    <property type="match status" value="1"/>
</dbReference>
<feature type="domain" description="GGDEF" evidence="4">
    <location>
        <begin position="130"/>
        <end position="264"/>
    </location>
</feature>
<evidence type="ECO:0000313" key="5">
    <source>
        <dbReference type="EMBL" id="MBW0144607.1"/>
    </source>
</evidence>
<protein>
    <submittedName>
        <fullName evidence="5">EAL domain-containing protein</fullName>
    </submittedName>
</protein>